<evidence type="ECO:0000313" key="5">
    <source>
        <dbReference type="Proteomes" id="UP000694620"/>
    </source>
</evidence>
<dbReference type="Pfam" id="PF00350">
    <property type="entry name" value="Dynamin_N"/>
    <property type="match status" value="1"/>
</dbReference>
<dbReference type="InterPro" id="IPR038269">
    <property type="entry name" value="SCAN_sf"/>
</dbReference>
<dbReference type="Gene3D" id="1.10.4020.10">
    <property type="entry name" value="DNA breaking-rejoining enzymes"/>
    <property type="match status" value="1"/>
</dbReference>
<keyword evidence="5" id="KW-1185">Reference proteome</keyword>
<dbReference type="RefSeq" id="XP_028674156.1">
    <property type="nucleotide sequence ID" value="XM_028818323.2"/>
</dbReference>
<dbReference type="GeneID" id="114664284"/>
<dbReference type="AlphaFoldDB" id="A0A8C4SQX9"/>
<dbReference type="SMART" id="SM00431">
    <property type="entry name" value="SCAN"/>
    <property type="match status" value="1"/>
</dbReference>
<dbReference type="OrthoDB" id="3598281at2759"/>
<dbReference type="InterPro" id="IPR045063">
    <property type="entry name" value="Dynamin_N"/>
</dbReference>
<dbReference type="Proteomes" id="UP000694620">
    <property type="component" value="Chromosome 14"/>
</dbReference>
<dbReference type="Pfam" id="PF02023">
    <property type="entry name" value="SCAN"/>
    <property type="match status" value="1"/>
</dbReference>
<dbReference type="InterPro" id="IPR053082">
    <property type="entry name" value="Nuclear_GTPase_SLIP-GC"/>
</dbReference>
<evidence type="ECO:0000259" key="3">
    <source>
        <dbReference type="PROSITE" id="PS50804"/>
    </source>
</evidence>
<dbReference type="SUPFAM" id="SSF47353">
    <property type="entry name" value="Retrovirus capsid dimerization domain-like"/>
    <property type="match status" value="1"/>
</dbReference>
<dbReference type="Ensembl" id="ENSECRT00000020658.1">
    <property type="protein sequence ID" value="ENSECRP00000020221.1"/>
    <property type="gene ID" value="ENSECRG00000013593.1"/>
</dbReference>
<feature type="domain" description="SCAN box" evidence="3">
    <location>
        <begin position="126"/>
        <end position="204"/>
    </location>
</feature>
<evidence type="ECO:0000256" key="1">
    <source>
        <dbReference type="SAM" id="Coils"/>
    </source>
</evidence>
<evidence type="ECO:0000313" key="4">
    <source>
        <dbReference type="Ensembl" id="ENSECRP00000020221.1"/>
    </source>
</evidence>
<feature type="coiled-coil region" evidence="1">
    <location>
        <begin position="7"/>
        <end position="34"/>
    </location>
</feature>
<dbReference type="InterPro" id="IPR003309">
    <property type="entry name" value="SCAN_dom"/>
</dbReference>
<dbReference type="InterPro" id="IPR027417">
    <property type="entry name" value="P-loop_NTPase"/>
</dbReference>
<reference evidence="4" key="1">
    <citation type="submission" date="2021-06" db="EMBL/GenBank/DDBJ databases">
        <authorList>
            <consortium name="Wellcome Sanger Institute Data Sharing"/>
        </authorList>
    </citation>
    <scope>NUCLEOTIDE SEQUENCE [LARGE SCALE GENOMIC DNA]</scope>
</reference>
<dbReference type="SUPFAM" id="SSF52540">
    <property type="entry name" value="P-loop containing nucleoside triphosphate hydrolases"/>
    <property type="match status" value="1"/>
</dbReference>
<feature type="compositionally biased region" description="Acidic residues" evidence="2">
    <location>
        <begin position="445"/>
        <end position="460"/>
    </location>
</feature>
<dbReference type="PANTHER" id="PTHR47308:SF1">
    <property type="entry name" value="NUCLEAR GTPASE SLIP-GC"/>
    <property type="match status" value="1"/>
</dbReference>
<evidence type="ECO:0000256" key="2">
    <source>
        <dbReference type="SAM" id="MobiDB-lite"/>
    </source>
</evidence>
<dbReference type="PROSITE" id="PS50804">
    <property type="entry name" value="SCAN_BOX"/>
    <property type="match status" value="1"/>
</dbReference>
<protein>
    <submittedName>
        <fullName evidence="4">Nuclear GTPase SLIP-GC-like</fullName>
    </submittedName>
</protein>
<dbReference type="PANTHER" id="PTHR47308">
    <property type="entry name" value="NUCLEAR GTPASE SLIP-GC"/>
    <property type="match status" value="1"/>
</dbReference>
<sequence length="1041" mass="118839">MDQSAIIKTMQQFLSDQQKEAEQKRKEMEAMMSLFTSTISKPHEPNFGPLVKMTPEDDPVVFLKIFERVANHCSWPEETWPLKLAPLLCGEAQRAFADLDDVSARSYTKVKTAILHCFRLTSDSYRQQFHSLKLLPGESPRIFAQKLKDLANKWLMPMETEKMKLFDKVVLGQFMLVLPKEVQEQVQMQQPEDLESAIKFAEELSDISSNPEEGPSHQMFRLANDLRNIPTSSNMACNVSPLGQRADCVVNFSPRLQQEAASPRCDDSYISISEEMTDVPMNLALQQTTKKKLNEDDSPAAKKQRCTYDSEEPLIRCYKMEQESRNIISRMYEKMKNLSCTGTKEASFLAELKEKIVNLREKNIYEEIFIGIFGKTGSGKSSLINALLNEIYLLPTSSRQACTSCIVQVQAHENNTQYRAEIEFISKEEWEEELKDLVENCKEDESQDNNETDDGEDTESESAKAKITAVYGKNGLNKSFSELTKEKINDILNSTKTFNLKTAAQLSEKITPYIRCDADDETICSFWPLVKVVKIFIPKTPDLPNQVILVDLPGTGDSNKERNKMWKEYISKCSSVWIVTDMTRVESDRNAVEILNTGLRGIAGGGECQNITIICTKTDEIGIVSNYNIHGISGQTDSCDESQIRRQIIQQRKSQVKKNIFDKCNSKVEKFLFGSEENAVHSPIKVFTVSSKEYWNNNQGKKKILTFEETELPLLKEHLKVIHVNQTEKAVKNYVSEVSGIISFLNVPKENAEEKANENKMLYFKLSKTLTAEAGILANFFEKTFKILQTELTKGVANAEKECLKNVRRLLKPEGLNCSGYHQTFKALCKNSGSFRSSKGDIIDLNNELALPIYAAVDNTIKNTFQFDKNTRRSIKAALDLLQKNFQEDSAFTKKKMTQSYRLMFIKIELRRVLAFLTKKVLHRKKIIYNTITLSVQDGMDPVYKEASNETGKTSMNKIKMMLEDKVKQSQSYMFKDAMQNMLIEFAKLKDEVNLTLEQKMEASMKLALAQFPEGMHFPDSVDELKKMKRFCEILNLNIFD</sequence>
<organism evidence="4 5">
    <name type="scientific">Erpetoichthys calabaricus</name>
    <name type="common">Rope fish</name>
    <name type="synonym">Calamoichthys calabaricus</name>
    <dbReference type="NCBI Taxonomy" id="27687"/>
    <lineage>
        <taxon>Eukaryota</taxon>
        <taxon>Metazoa</taxon>
        <taxon>Chordata</taxon>
        <taxon>Craniata</taxon>
        <taxon>Vertebrata</taxon>
        <taxon>Euteleostomi</taxon>
        <taxon>Actinopterygii</taxon>
        <taxon>Polypteriformes</taxon>
        <taxon>Polypteridae</taxon>
        <taxon>Erpetoichthys</taxon>
    </lineage>
</organism>
<dbReference type="RefSeq" id="XP_028674155.1">
    <property type="nucleotide sequence ID" value="XM_028818322.2"/>
</dbReference>
<gene>
    <name evidence="4" type="primary">LOC114664284</name>
</gene>
<feature type="region of interest" description="Disordered" evidence="2">
    <location>
        <begin position="440"/>
        <end position="462"/>
    </location>
</feature>
<dbReference type="Gene3D" id="3.40.50.300">
    <property type="entry name" value="P-loop containing nucleotide triphosphate hydrolases"/>
    <property type="match status" value="2"/>
</dbReference>
<accession>A0A8C4SQX9</accession>
<reference evidence="4" key="2">
    <citation type="submission" date="2025-08" db="UniProtKB">
        <authorList>
            <consortium name="Ensembl"/>
        </authorList>
    </citation>
    <scope>IDENTIFICATION</scope>
</reference>
<proteinExistence type="predicted"/>
<dbReference type="GeneTree" id="ENSGT00390000007091"/>
<keyword evidence="1" id="KW-0175">Coiled coil</keyword>
<dbReference type="GO" id="GO:0003924">
    <property type="term" value="F:GTPase activity"/>
    <property type="evidence" value="ECO:0007669"/>
    <property type="project" value="TreeGrafter"/>
</dbReference>
<name>A0A8C4SQX9_ERPCA</name>
<reference evidence="4" key="3">
    <citation type="submission" date="2025-09" db="UniProtKB">
        <authorList>
            <consortium name="Ensembl"/>
        </authorList>
    </citation>
    <scope>IDENTIFICATION</scope>
</reference>